<dbReference type="PANTHER" id="PTHR43433">
    <property type="entry name" value="HYDROLASE, ALPHA/BETA FOLD FAMILY PROTEIN"/>
    <property type="match status" value="1"/>
</dbReference>
<accession>A0ABQ1HV17</accession>
<evidence type="ECO:0000259" key="1">
    <source>
        <dbReference type="Pfam" id="PF00561"/>
    </source>
</evidence>
<dbReference type="InterPro" id="IPR050471">
    <property type="entry name" value="AB_hydrolase"/>
</dbReference>
<proteinExistence type="predicted"/>
<dbReference type="GO" id="GO:0016787">
    <property type="term" value="F:hydrolase activity"/>
    <property type="evidence" value="ECO:0007669"/>
    <property type="project" value="UniProtKB-KW"/>
</dbReference>
<organism evidence="2 3">
    <name type="scientific">Agarivorans gilvus</name>
    <dbReference type="NCBI Taxonomy" id="680279"/>
    <lineage>
        <taxon>Bacteria</taxon>
        <taxon>Pseudomonadati</taxon>
        <taxon>Pseudomonadota</taxon>
        <taxon>Gammaproteobacteria</taxon>
        <taxon>Alteromonadales</taxon>
        <taxon>Alteromonadaceae</taxon>
        <taxon>Agarivorans</taxon>
    </lineage>
</organism>
<evidence type="ECO:0000313" key="3">
    <source>
        <dbReference type="Proteomes" id="UP000651977"/>
    </source>
</evidence>
<evidence type="ECO:0000313" key="2">
    <source>
        <dbReference type="EMBL" id="GGA92896.1"/>
    </source>
</evidence>
<keyword evidence="2" id="KW-0378">Hydrolase</keyword>
<feature type="domain" description="AB hydrolase-1" evidence="1">
    <location>
        <begin position="9"/>
        <end position="241"/>
    </location>
</feature>
<dbReference type="PANTHER" id="PTHR43433:SF5">
    <property type="entry name" value="AB HYDROLASE-1 DOMAIN-CONTAINING PROTEIN"/>
    <property type="match status" value="1"/>
</dbReference>
<dbReference type="Gene3D" id="3.40.50.1820">
    <property type="entry name" value="alpha/beta hydrolase"/>
    <property type="match status" value="1"/>
</dbReference>
<reference evidence="3" key="1">
    <citation type="journal article" date="2019" name="Int. J. Syst. Evol. Microbiol.">
        <title>The Global Catalogue of Microorganisms (GCM) 10K type strain sequencing project: providing services to taxonomists for standard genome sequencing and annotation.</title>
        <authorList>
            <consortium name="The Broad Institute Genomics Platform"/>
            <consortium name="The Broad Institute Genome Sequencing Center for Infectious Disease"/>
            <person name="Wu L."/>
            <person name="Ma J."/>
        </authorList>
    </citation>
    <scope>NUCLEOTIDE SEQUENCE [LARGE SCALE GENOMIC DNA]</scope>
    <source>
        <strain evidence="3">CGMCC 1.10131</strain>
    </source>
</reference>
<dbReference type="PRINTS" id="PR00111">
    <property type="entry name" value="ABHYDROLASE"/>
</dbReference>
<protein>
    <submittedName>
        <fullName evidence="2">Alpha/beta hydrolase</fullName>
    </submittedName>
</protein>
<gene>
    <name evidence="2" type="ORF">GCM10007414_01890</name>
</gene>
<dbReference type="InterPro" id="IPR029058">
    <property type="entry name" value="AB_hydrolase_fold"/>
</dbReference>
<dbReference type="Proteomes" id="UP000651977">
    <property type="component" value="Unassembled WGS sequence"/>
</dbReference>
<dbReference type="InterPro" id="IPR000073">
    <property type="entry name" value="AB_hydrolase_1"/>
</dbReference>
<dbReference type="EMBL" id="BMDY01000001">
    <property type="protein sequence ID" value="GGA92896.1"/>
    <property type="molecule type" value="Genomic_DNA"/>
</dbReference>
<dbReference type="Pfam" id="PF00561">
    <property type="entry name" value="Abhydrolase_1"/>
    <property type="match status" value="1"/>
</dbReference>
<sequence length="269" mass="30642">MTEPVSSRPIVLLRGLVREQRHWGEFKQQLQRRYPERAVLSFDVPGNGQLYHLSSAWQIAKLRQSLRVQLRLCQVEIKQLDLLAISMGGMLALDWARAYPEEVRSLTLLNPSNAAFSPFYQRLNYRNYFKLLGCLFASTRASRERRIMQLSSSFPERHQTVLASWIGWAEQCPVSVANAFKQLVAAATFKLEQAPSVPLLLLASRRDQLVSVRCSQAMAQAWGCGLKVHPRAGHDLALDAPNWTCQQIARWFASLEEQANKHEVTQRDG</sequence>
<comment type="caution">
    <text evidence="2">The sequence shown here is derived from an EMBL/GenBank/DDBJ whole genome shotgun (WGS) entry which is preliminary data.</text>
</comment>
<keyword evidence="3" id="KW-1185">Reference proteome</keyword>
<dbReference type="RefSeq" id="WP_055731799.1">
    <property type="nucleotide sequence ID" value="NZ_BMDY01000001.1"/>
</dbReference>
<name>A0ABQ1HV17_9ALTE</name>
<dbReference type="SUPFAM" id="SSF53474">
    <property type="entry name" value="alpha/beta-Hydrolases"/>
    <property type="match status" value="1"/>
</dbReference>